<protein>
    <submittedName>
        <fullName evidence="2">Uncharacterized protein</fullName>
    </submittedName>
</protein>
<keyword evidence="3" id="KW-1185">Reference proteome</keyword>
<feature type="signal peptide" evidence="1">
    <location>
        <begin position="1"/>
        <end position="21"/>
    </location>
</feature>
<reference evidence="2 3" key="1">
    <citation type="submission" date="2019-07" db="EMBL/GenBank/DDBJ databases">
        <title>Genomic Encyclopedia of Archaeal and Bacterial Type Strains, Phase II (KMG-II): from individual species to whole genera.</title>
        <authorList>
            <person name="Goeker M."/>
        </authorList>
    </citation>
    <scope>NUCLEOTIDE SEQUENCE [LARGE SCALE GENOMIC DNA]</scope>
    <source>
        <strain evidence="2 3">ATCC BAA-252</strain>
    </source>
</reference>
<proteinExistence type="predicted"/>
<dbReference type="Proteomes" id="UP000320593">
    <property type="component" value="Unassembled WGS sequence"/>
</dbReference>
<evidence type="ECO:0000256" key="1">
    <source>
        <dbReference type="SAM" id="SignalP"/>
    </source>
</evidence>
<dbReference type="OrthoDB" id="7678348at2"/>
<gene>
    <name evidence="2" type="ORF">JM93_02764</name>
</gene>
<evidence type="ECO:0000313" key="2">
    <source>
        <dbReference type="EMBL" id="TWI86057.1"/>
    </source>
</evidence>
<dbReference type="RefSeq" id="WP_145344214.1">
    <property type="nucleotide sequence ID" value="NZ_SMLY01000083.1"/>
</dbReference>
<name>A0A562SXK2_9HYPH</name>
<evidence type="ECO:0000313" key="3">
    <source>
        <dbReference type="Proteomes" id="UP000320593"/>
    </source>
</evidence>
<sequence length="243" mass="25830">MQKRILAGLCVLMLLNVSAHSQTIVVAATGAEDYMPGTQLDPEQAIDLPKGARLTLLSQSGAMQVIDGPFSGIPVSPYAPDAAKDGSAGWSAVLALVGDPDARSEVMGASRKTDGPFRVPPDIWHVAVDSSGPRCIEPGKVVLWRRDTDTDVTISARSAAGRLTDVQWPAERNAFSLPEEFAEDGRLILSMDGTLRELNLSVTPETLQAAAPGAVLTWLVEQKCQRQALALIEQVHAGVGLQN</sequence>
<accession>A0A562SXK2</accession>
<organism evidence="2 3">
    <name type="scientific">Roseibium hamelinense</name>
    <dbReference type="NCBI Taxonomy" id="150831"/>
    <lineage>
        <taxon>Bacteria</taxon>
        <taxon>Pseudomonadati</taxon>
        <taxon>Pseudomonadota</taxon>
        <taxon>Alphaproteobacteria</taxon>
        <taxon>Hyphomicrobiales</taxon>
        <taxon>Stappiaceae</taxon>
        <taxon>Roseibium</taxon>
    </lineage>
</organism>
<feature type="chain" id="PRO_5022130436" evidence="1">
    <location>
        <begin position="22"/>
        <end position="243"/>
    </location>
</feature>
<dbReference type="EMBL" id="VLLF01000006">
    <property type="protein sequence ID" value="TWI86057.1"/>
    <property type="molecule type" value="Genomic_DNA"/>
</dbReference>
<keyword evidence="1" id="KW-0732">Signal</keyword>
<comment type="caution">
    <text evidence="2">The sequence shown here is derived from an EMBL/GenBank/DDBJ whole genome shotgun (WGS) entry which is preliminary data.</text>
</comment>
<dbReference type="AlphaFoldDB" id="A0A562SXK2"/>